<evidence type="ECO:0000313" key="3">
    <source>
        <dbReference type="Proteomes" id="UP001500840"/>
    </source>
</evidence>
<evidence type="ECO:0000313" key="2">
    <source>
        <dbReference type="EMBL" id="GAA4460191.1"/>
    </source>
</evidence>
<accession>A0ABP8N5M1</accession>
<evidence type="ECO:0000256" key="1">
    <source>
        <dbReference type="SAM" id="MobiDB-lite"/>
    </source>
</evidence>
<reference evidence="3" key="1">
    <citation type="journal article" date="2019" name="Int. J. Syst. Evol. Microbiol.">
        <title>The Global Catalogue of Microorganisms (GCM) 10K type strain sequencing project: providing services to taxonomists for standard genome sequencing and annotation.</title>
        <authorList>
            <consortium name="The Broad Institute Genomics Platform"/>
            <consortium name="The Broad Institute Genome Sequencing Center for Infectious Disease"/>
            <person name="Wu L."/>
            <person name="Ma J."/>
        </authorList>
    </citation>
    <scope>NUCLEOTIDE SEQUENCE [LARGE SCALE GENOMIC DNA]</scope>
    <source>
        <strain evidence="3">JCM 17759</strain>
    </source>
</reference>
<feature type="region of interest" description="Disordered" evidence="1">
    <location>
        <begin position="41"/>
        <end position="77"/>
    </location>
</feature>
<proteinExistence type="predicted"/>
<gene>
    <name evidence="2" type="ORF">GCM10023156_40850</name>
</gene>
<comment type="caution">
    <text evidence="2">The sequence shown here is derived from an EMBL/GenBank/DDBJ whole genome shotgun (WGS) entry which is preliminary data.</text>
</comment>
<dbReference type="Proteomes" id="UP001500840">
    <property type="component" value="Unassembled WGS sequence"/>
</dbReference>
<organism evidence="2 3">
    <name type="scientific">Novipirellula rosea</name>
    <dbReference type="NCBI Taxonomy" id="1031540"/>
    <lineage>
        <taxon>Bacteria</taxon>
        <taxon>Pseudomonadati</taxon>
        <taxon>Planctomycetota</taxon>
        <taxon>Planctomycetia</taxon>
        <taxon>Pirellulales</taxon>
        <taxon>Pirellulaceae</taxon>
        <taxon>Novipirellula</taxon>
    </lineage>
</organism>
<protein>
    <submittedName>
        <fullName evidence="2">Uncharacterized protein</fullName>
    </submittedName>
</protein>
<keyword evidence="3" id="KW-1185">Reference proteome</keyword>
<dbReference type="EMBL" id="BAABGA010000049">
    <property type="protein sequence ID" value="GAA4460191.1"/>
    <property type="molecule type" value="Genomic_DNA"/>
</dbReference>
<name>A0ABP8N5M1_9BACT</name>
<sequence length="77" mass="8627">MECPVSPCPSTDTETGLCQRASFAHTACEDRKWVRQKDFKDGMLGSSSRSRTELASRWHVRSVQPEVGQENGKAQEN</sequence>